<keyword evidence="3" id="KW-1185">Reference proteome</keyword>
<accession>A0A9P4J074</accession>
<dbReference type="OrthoDB" id="5394254at2759"/>
<keyword evidence="1" id="KW-1133">Transmembrane helix</keyword>
<protein>
    <submittedName>
        <fullName evidence="2">Uncharacterized protein</fullName>
    </submittedName>
</protein>
<evidence type="ECO:0000313" key="3">
    <source>
        <dbReference type="Proteomes" id="UP000799439"/>
    </source>
</evidence>
<keyword evidence="1" id="KW-0472">Membrane</keyword>
<evidence type="ECO:0000313" key="2">
    <source>
        <dbReference type="EMBL" id="KAF2151052.1"/>
    </source>
</evidence>
<dbReference type="AlphaFoldDB" id="A0A9P4J074"/>
<name>A0A9P4J074_9PEZI</name>
<dbReference type="EMBL" id="ML996088">
    <property type="protein sequence ID" value="KAF2151052.1"/>
    <property type="molecule type" value="Genomic_DNA"/>
</dbReference>
<proteinExistence type="predicted"/>
<dbReference type="Proteomes" id="UP000799439">
    <property type="component" value="Unassembled WGS sequence"/>
</dbReference>
<reference evidence="2" key="1">
    <citation type="journal article" date="2020" name="Stud. Mycol.">
        <title>101 Dothideomycetes genomes: a test case for predicting lifestyles and emergence of pathogens.</title>
        <authorList>
            <person name="Haridas S."/>
            <person name="Albert R."/>
            <person name="Binder M."/>
            <person name="Bloem J."/>
            <person name="Labutti K."/>
            <person name="Salamov A."/>
            <person name="Andreopoulos B."/>
            <person name="Baker S."/>
            <person name="Barry K."/>
            <person name="Bills G."/>
            <person name="Bluhm B."/>
            <person name="Cannon C."/>
            <person name="Castanera R."/>
            <person name="Culley D."/>
            <person name="Daum C."/>
            <person name="Ezra D."/>
            <person name="Gonzalez J."/>
            <person name="Henrissat B."/>
            <person name="Kuo A."/>
            <person name="Liang C."/>
            <person name="Lipzen A."/>
            <person name="Lutzoni F."/>
            <person name="Magnuson J."/>
            <person name="Mondo S."/>
            <person name="Nolan M."/>
            <person name="Ohm R."/>
            <person name="Pangilinan J."/>
            <person name="Park H.-J."/>
            <person name="Ramirez L."/>
            <person name="Alfaro M."/>
            <person name="Sun H."/>
            <person name="Tritt A."/>
            <person name="Yoshinaga Y."/>
            <person name="Zwiers L.-H."/>
            <person name="Turgeon B."/>
            <person name="Goodwin S."/>
            <person name="Spatafora J."/>
            <person name="Crous P."/>
            <person name="Grigoriev I."/>
        </authorList>
    </citation>
    <scope>NUCLEOTIDE SEQUENCE</scope>
    <source>
        <strain evidence="2">CBS 260.36</strain>
    </source>
</reference>
<feature type="transmembrane region" description="Helical" evidence="1">
    <location>
        <begin position="218"/>
        <end position="239"/>
    </location>
</feature>
<feature type="transmembrane region" description="Helical" evidence="1">
    <location>
        <begin position="176"/>
        <end position="198"/>
    </location>
</feature>
<keyword evidence="1" id="KW-0812">Transmembrane</keyword>
<feature type="transmembrane region" description="Helical" evidence="1">
    <location>
        <begin position="118"/>
        <end position="140"/>
    </location>
</feature>
<feature type="transmembrane region" description="Helical" evidence="1">
    <location>
        <begin position="39"/>
        <end position="60"/>
    </location>
</feature>
<evidence type="ECO:0000256" key="1">
    <source>
        <dbReference type="SAM" id="Phobius"/>
    </source>
</evidence>
<feature type="transmembrane region" description="Helical" evidence="1">
    <location>
        <begin position="281"/>
        <end position="301"/>
    </location>
</feature>
<gene>
    <name evidence="2" type="ORF">K461DRAFT_279824</name>
</gene>
<feature type="transmembrane region" description="Helical" evidence="1">
    <location>
        <begin position="313"/>
        <end position="333"/>
    </location>
</feature>
<sequence length="336" mass="35795">MAGKDFDTSGAIEPTAAVSPAALRSTPAQSASRSRIPGFVRFPIAVVLALGISAGLYSAAAELTGFELSTVSRSLDEPWQILALVGWRIAELFTYWASGFDYWDVGHLTLLTLTPYHSLLSLFYSISPISVLTSVVIDLLSSVLPFALLRPQAPYNDPPSSAPASTQLSTSITIRFMVTFFLTVTYAVTIFACLQSFLPSYIVSQFDIRTLEPVRSATFLILLAALLPIGNAAKSFLYVPSTYLARASLEEKDFDPKTATFGETIAYNLGLSGWGKREDVLVRRTLLLAALTLGASIAKIFGTVEGAELTGAIGWGGVWAATSLLAGAGLGYVGDA</sequence>
<comment type="caution">
    <text evidence="2">The sequence shown here is derived from an EMBL/GenBank/DDBJ whole genome shotgun (WGS) entry which is preliminary data.</text>
</comment>
<organism evidence="2 3">
    <name type="scientific">Myriangium duriaei CBS 260.36</name>
    <dbReference type="NCBI Taxonomy" id="1168546"/>
    <lineage>
        <taxon>Eukaryota</taxon>
        <taxon>Fungi</taxon>
        <taxon>Dikarya</taxon>
        <taxon>Ascomycota</taxon>
        <taxon>Pezizomycotina</taxon>
        <taxon>Dothideomycetes</taxon>
        <taxon>Dothideomycetidae</taxon>
        <taxon>Myriangiales</taxon>
        <taxon>Myriangiaceae</taxon>
        <taxon>Myriangium</taxon>
    </lineage>
</organism>